<dbReference type="PANTHER" id="PTHR45436">
    <property type="entry name" value="SENSOR HISTIDINE KINASE YKOH"/>
    <property type="match status" value="1"/>
</dbReference>
<keyword evidence="6 11" id="KW-0812">Transmembrane</keyword>
<comment type="catalytic activity">
    <reaction evidence="1">
        <text>ATP + protein L-histidine = ADP + protein N-phospho-L-histidine.</text>
        <dbReference type="EC" id="2.7.13.3"/>
    </reaction>
</comment>
<dbReference type="GO" id="GO:0000155">
    <property type="term" value="F:phosphorelay sensor kinase activity"/>
    <property type="evidence" value="ECO:0007669"/>
    <property type="project" value="InterPro"/>
</dbReference>
<gene>
    <name evidence="14" type="ORF">SAMN05421819_4550</name>
</gene>
<dbReference type="RefSeq" id="WP_103935377.1">
    <property type="nucleotide sequence ID" value="NZ_FNVA01000011.1"/>
</dbReference>
<evidence type="ECO:0000256" key="3">
    <source>
        <dbReference type="ARBA" id="ARBA00012438"/>
    </source>
</evidence>
<dbReference type="Proteomes" id="UP000236728">
    <property type="component" value="Unassembled WGS sequence"/>
</dbReference>
<keyword evidence="9" id="KW-0902">Two-component regulatory system</keyword>
<dbReference type="PANTHER" id="PTHR45436:SF15">
    <property type="entry name" value="SENSOR HISTIDINE KINASE CUSS"/>
    <property type="match status" value="1"/>
</dbReference>
<keyword evidence="10 11" id="KW-0472">Membrane</keyword>
<dbReference type="CDD" id="cd00082">
    <property type="entry name" value="HisKA"/>
    <property type="match status" value="1"/>
</dbReference>
<evidence type="ECO:0000259" key="13">
    <source>
        <dbReference type="PROSITE" id="PS50885"/>
    </source>
</evidence>
<dbReference type="InterPro" id="IPR050428">
    <property type="entry name" value="TCS_sensor_his_kinase"/>
</dbReference>
<keyword evidence="7 14" id="KW-0418">Kinase</keyword>
<evidence type="ECO:0000256" key="8">
    <source>
        <dbReference type="ARBA" id="ARBA00022989"/>
    </source>
</evidence>
<keyword evidence="5" id="KW-0808">Transferase</keyword>
<evidence type="ECO:0000313" key="14">
    <source>
        <dbReference type="EMBL" id="SEG72240.1"/>
    </source>
</evidence>
<dbReference type="SMART" id="SM00304">
    <property type="entry name" value="HAMP"/>
    <property type="match status" value="1"/>
</dbReference>
<dbReference type="EMBL" id="FNVA01000011">
    <property type="protein sequence ID" value="SEG72240.1"/>
    <property type="molecule type" value="Genomic_DNA"/>
</dbReference>
<evidence type="ECO:0000259" key="12">
    <source>
        <dbReference type="PROSITE" id="PS50109"/>
    </source>
</evidence>
<evidence type="ECO:0000256" key="10">
    <source>
        <dbReference type="ARBA" id="ARBA00023136"/>
    </source>
</evidence>
<dbReference type="SMART" id="SM00388">
    <property type="entry name" value="HisKA"/>
    <property type="match status" value="1"/>
</dbReference>
<evidence type="ECO:0000256" key="1">
    <source>
        <dbReference type="ARBA" id="ARBA00000085"/>
    </source>
</evidence>
<feature type="domain" description="HAMP" evidence="13">
    <location>
        <begin position="174"/>
        <end position="233"/>
    </location>
</feature>
<evidence type="ECO:0000256" key="5">
    <source>
        <dbReference type="ARBA" id="ARBA00022679"/>
    </source>
</evidence>
<dbReference type="SUPFAM" id="SSF55874">
    <property type="entry name" value="ATPase domain of HSP90 chaperone/DNA topoisomerase II/histidine kinase"/>
    <property type="match status" value="1"/>
</dbReference>
<keyword evidence="4" id="KW-0597">Phosphoprotein</keyword>
<dbReference type="SUPFAM" id="SSF47384">
    <property type="entry name" value="Homodimeric domain of signal transducing histidine kinase"/>
    <property type="match status" value="1"/>
</dbReference>
<dbReference type="InterPro" id="IPR003660">
    <property type="entry name" value="HAMP_dom"/>
</dbReference>
<dbReference type="PROSITE" id="PS50109">
    <property type="entry name" value="HIS_KIN"/>
    <property type="match status" value="1"/>
</dbReference>
<reference evidence="14 15" key="1">
    <citation type="submission" date="2016-10" db="EMBL/GenBank/DDBJ databases">
        <authorList>
            <person name="de Groot N.N."/>
        </authorList>
    </citation>
    <scope>NUCLEOTIDE SEQUENCE [LARGE SCALE GENOMIC DNA]</scope>
    <source>
        <strain evidence="14 15">DSM 22489</strain>
    </source>
</reference>
<dbReference type="InterPro" id="IPR036890">
    <property type="entry name" value="HATPase_C_sf"/>
</dbReference>
<name>A0A1H6CGV5_9BACT</name>
<dbReference type="InterPro" id="IPR003661">
    <property type="entry name" value="HisK_dim/P_dom"/>
</dbReference>
<dbReference type="AlphaFoldDB" id="A0A1H6CGV5"/>
<dbReference type="OrthoDB" id="9813151at2"/>
<feature type="transmembrane region" description="Helical" evidence="11">
    <location>
        <begin position="150"/>
        <end position="176"/>
    </location>
</feature>
<dbReference type="GO" id="GO:0005886">
    <property type="term" value="C:plasma membrane"/>
    <property type="evidence" value="ECO:0007669"/>
    <property type="project" value="TreeGrafter"/>
</dbReference>
<dbReference type="Pfam" id="PF00512">
    <property type="entry name" value="HisKA"/>
    <property type="match status" value="1"/>
</dbReference>
<protein>
    <recommendedName>
        <fullName evidence="3">histidine kinase</fullName>
        <ecNumber evidence="3">2.7.13.3</ecNumber>
    </recommendedName>
</protein>
<dbReference type="Pfam" id="PF02518">
    <property type="entry name" value="HATPase_c"/>
    <property type="match status" value="1"/>
</dbReference>
<dbReference type="InterPro" id="IPR005467">
    <property type="entry name" value="His_kinase_dom"/>
</dbReference>
<dbReference type="Gene3D" id="6.10.340.10">
    <property type="match status" value="1"/>
</dbReference>
<evidence type="ECO:0000256" key="2">
    <source>
        <dbReference type="ARBA" id="ARBA00004141"/>
    </source>
</evidence>
<dbReference type="Gene3D" id="1.10.287.130">
    <property type="match status" value="1"/>
</dbReference>
<keyword evidence="15" id="KW-1185">Reference proteome</keyword>
<dbReference type="Gene3D" id="3.30.565.10">
    <property type="entry name" value="Histidine kinase-like ATPase, C-terminal domain"/>
    <property type="match status" value="1"/>
</dbReference>
<evidence type="ECO:0000313" key="15">
    <source>
        <dbReference type="Proteomes" id="UP000236728"/>
    </source>
</evidence>
<dbReference type="CDD" id="cd06225">
    <property type="entry name" value="HAMP"/>
    <property type="match status" value="1"/>
</dbReference>
<evidence type="ECO:0000256" key="11">
    <source>
        <dbReference type="SAM" id="Phobius"/>
    </source>
</evidence>
<accession>A0A1H6CGV5</accession>
<feature type="transmembrane region" description="Helical" evidence="11">
    <location>
        <begin position="6"/>
        <end position="28"/>
    </location>
</feature>
<evidence type="ECO:0000256" key="9">
    <source>
        <dbReference type="ARBA" id="ARBA00023012"/>
    </source>
</evidence>
<sequence length="458" mass="50429">MRGLFLRIFAIFWLAQSLIFVISTGLIVSQHFPNGGSIAEALDSTLRNNAEIAIKAYDAGGCPAFASVAGRFEPEGSALLDQEGDVICNHSLKVAVAGVRPHIADRIDLRDFNGSFGALVPETSKTGARYEYVWIAPPARHRPPPRRWQYWHFAVPQLPVAILVGGATTFVLVLFISRPLVRLRRAARKLAEGKLDVRVDQSPKQAAQANSDEFQGLVHDFNHMAERLESMVGAQKLLVRDISHELRSPLARLSVALELARDDAGPELETHLGRIERETLRLNQLIGQLLTLSAMEARDGAKSYDVVSLNGVCEKILPDAAYEAQQRPCRVELIQEGKFSIRGNQELLYRAIENVVRNAIRYTAPNTLVQLRLTGETMQGKSYAALEINDEGPGIPEAELTEIFRPFYRVDRARSSDTGGVGVGLAITDRAVRLHGGTIRASNREPAGTSVKMLFPLS</sequence>
<dbReference type="SMART" id="SM00387">
    <property type="entry name" value="HATPase_c"/>
    <property type="match status" value="1"/>
</dbReference>
<dbReference type="SUPFAM" id="SSF158472">
    <property type="entry name" value="HAMP domain-like"/>
    <property type="match status" value="1"/>
</dbReference>
<dbReference type="InterPro" id="IPR036097">
    <property type="entry name" value="HisK_dim/P_sf"/>
</dbReference>
<dbReference type="Pfam" id="PF00672">
    <property type="entry name" value="HAMP"/>
    <property type="match status" value="1"/>
</dbReference>
<evidence type="ECO:0000256" key="6">
    <source>
        <dbReference type="ARBA" id="ARBA00022692"/>
    </source>
</evidence>
<evidence type="ECO:0000256" key="7">
    <source>
        <dbReference type="ARBA" id="ARBA00022777"/>
    </source>
</evidence>
<organism evidence="14 15">
    <name type="scientific">Bryocella elongata</name>
    <dbReference type="NCBI Taxonomy" id="863522"/>
    <lineage>
        <taxon>Bacteria</taxon>
        <taxon>Pseudomonadati</taxon>
        <taxon>Acidobacteriota</taxon>
        <taxon>Terriglobia</taxon>
        <taxon>Terriglobales</taxon>
        <taxon>Acidobacteriaceae</taxon>
        <taxon>Bryocella</taxon>
    </lineage>
</organism>
<comment type="subcellular location">
    <subcellularLocation>
        <location evidence="2">Membrane</location>
        <topology evidence="2">Multi-pass membrane protein</topology>
    </subcellularLocation>
</comment>
<dbReference type="InterPro" id="IPR004358">
    <property type="entry name" value="Sig_transdc_His_kin-like_C"/>
</dbReference>
<dbReference type="PROSITE" id="PS50885">
    <property type="entry name" value="HAMP"/>
    <property type="match status" value="1"/>
</dbReference>
<evidence type="ECO:0000256" key="4">
    <source>
        <dbReference type="ARBA" id="ARBA00022553"/>
    </source>
</evidence>
<dbReference type="EC" id="2.7.13.3" evidence="3"/>
<keyword evidence="8 11" id="KW-1133">Transmembrane helix</keyword>
<proteinExistence type="predicted"/>
<dbReference type="InterPro" id="IPR003594">
    <property type="entry name" value="HATPase_dom"/>
</dbReference>
<feature type="domain" description="Histidine kinase" evidence="12">
    <location>
        <begin position="241"/>
        <end position="458"/>
    </location>
</feature>
<dbReference type="PRINTS" id="PR00344">
    <property type="entry name" value="BCTRLSENSOR"/>
</dbReference>